<name>A0AAN0LRM8_9VIBR</name>
<dbReference type="AlphaFoldDB" id="A0AAN0LRM8"/>
<proteinExistence type="predicted"/>
<gene>
    <name evidence="2" type="ORF">QYQ95_16705</name>
</gene>
<evidence type="ECO:0000313" key="2">
    <source>
        <dbReference type="EMBL" id="WZS88190.1"/>
    </source>
</evidence>
<feature type="chain" id="PRO_5042859307" evidence="1">
    <location>
        <begin position="28"/>
        <end position="173"/>
    </location>
</feature>
<accession>A0AAN0LRM8</accession>
<evidence type="ECO:0000313" key="3">
    <source>
        <dbReference type="Proteomes" id="UP001441914"/>
    </source>
</evidence>
<sequence>MENVTTPIAAPMLTAACLLLNVPVAVASNTPQPVVVIQDSELPQYVSFESQETEATEVQAERASLSLYKTLKEELNVSHTTLAPWIGLKRRSMYNWFEDPSSTRNADEVEQRLSNLAALVRDMEPEHKPLLHKVAFSPIDGDPRFGQALVDGASKEDLMHWYDMLYDKFDLMA</sequence>
<reference evidence="2 3" key="1">
    <citation type="journal article" date="2024" name="Elife">
        <title>Polysaccharide breakdown products drive degradation-dispersal cycles of foraging bacteria through changes in metabolism and motility.</title>
        <authorList>
            <person name="Stubbusch A.K."/>
            <person name="Keegstra J.M."/>
            <person name="Schwartzman J."/>
            <person name="Pontrelli S."/>
            <person name="Clerc E.E."/>
            <person name="Stocker R."/>
            <person name="Magnabosco C."/>
            <person name="Schubert O.T."/>
            <person name="Ackermann M."/>
            <person name="D'Souza G.G."/>
        </authorList>
    </citation>
    <scope>NUCLEOTIDE SEQUENCE [LARGE SCALE GENOMIC DNA]</scope>
    <source>
        <strain evidence="2 3">ZF270</strain>
    </source>
</reference>
<dbReference type="RefSeq" id="WP_016800244.1">
    <property type="nucleotide sequence ID" value="NZ_AIDR02000030.1"/>
</dbReference>
<keyword evidence="3" id="KW-1185">Reference proteome</keyword>
<evidence type="ECO:0000256" key="1">
    <source>
        <dbReference type="SAM" id="SignalP"/>
    </source>
</evidence>
<dbReference type="Proteomes" id="UP001441914">
    <property type="component" value="Chromosome 2"/>
</dbReference>
<dbReference type="EMBL" id="CP135177">
    <property type="protein sequence ID" value="WZS88190.1"/>
    <property type="molecule type" value="Genomic_DNA"/>
</dbReference>
<feature type="signal peptide" evidence="1">
    <location>
        <begin position="1"/>
        <end position="27"/>
    </location>
</feature>
<keyword evidence="1" id="KW-0732">Signal</keyword>
<protein>
    <submittedName>
        <fullName evidence="2">Uncharacterized protein</fullName>
    </submittedName>
</protein>
<organism evidence="2 3">
    <name type="scientific">Vibrio cyclitrophicus ZF270</name>
    <dbReference type="NCBI Taxonomy" id="1136176"/>
    <lineage>
        <taxon>Bacteria</taxon>
        <taxon>Pseudomonadati</taxon>
        <taxon>Pseudomonadota</taxon>
        <taxon>Gammaproteobacteria</taxon>
        <taxon>Vibrionales</taxon>
        <taxon>Vibrionaceae</taxon>
        <taxon>Vibrio</taxon>
    </lineage>
</organism>